<accession>A0AA36CKN5</accession>
<protein>
    <submittedName>
        <fullName evidence="2">Uncharacterized protein</fullName>
    </submittedName>
</protein>
<gene>
    <name evidence="2" type="ORF">MSPICULIGERA_LOCUS9280</name>
</gene>
<evidence type="ECO:0000313" key="3">
    <source>
        <dbReference type="Proteomes" id="UP001177023"/>
    </source>
</evidence>
<evidence type="ECO:0000313" key="2">
    <source>
        <dbReference type="EMBL" id="CAJ0570847.1"/>
    </source>
</evidence>
<dbReference type="Proteomes" id="UP001177023">
    <property type="component" value="Unassembled WGS sequence"/>
</dbReference>
<feature type="non-terminal residue" evidence="2">
    <location>
        <position position="1"/>
    </location>
</feature>
<dbReference type="EMBL" id="CATQJA010002489">
    <property type="protein sequence ID" value="CAJ0570847.1"/>
    <property type="molecule type" value="Genomic_DNA"/>
</dbReference>
<dbReference type="AlphaFoldDB" id="A0AA36CKN5"/>
<comment type="caution">
    <text evidence="2">The sequence shown here is derived from an EMBL/GenBank/DDBJ whole genome shotgun (WGS) entry which is preliminary data.</text>
</comment>
<name>A0AA36CKN5_9BILA</name>
<feature type="compositionally biased region" description="Polar residues" evidence="1">
    <location>
        <begin position="40"/>
        <end position="49"/>
    </location>
</feature>
<feature type="region of interest" description="Disordered" evidence="1">
    <location>
        <begin position="29"/>
        <end position="87"/>
    </location>
</feature>
<keyword evidence="3" id="KW-1185">Reference proteome</keyword>
<proteinExistence type="predicted"/>
<evidence type="ECO:0000256" key="1">
    <source>
        <dbReference type="SAM" id="MobiDB-lite"/>
    </source>
</evidence>
<organism evidence="2 3">
    <name type="scientific">Mesorhabditis spiculigera</name>
    <dbReference type="NCBI Taxonomy" id="96644"/>
    <lineage>
        <taxon>Eukaryota</taxon>
        <taxon>Metazoa</taxon>
        <taxon>Ecdysozoa</taxon>
        <taxon>Nematoda</taxon>
        <taxon>Chromadorea</taxon>
        <taxon>Rhabditida</taxon>
        <taxon>Rhabditina</taxon>
        <taxon>Rhabditomorpha</taxon>
        <taxon>Rhabditoidea</taxon>
        <taxon>Rhabditidae</taxon>
        <taxon>Mesorhabditinae</taxon>
        <taxon>Mesorhabditis</taxon>
    </lineage>
</organism>
<sequence length="207" mass="22514">MSDNRDRFGNWQDEMGNAVEDLTISAQPARLDAHLPHQAAANNDTNTLRPPSSSSSLQLHRINATSGRTRAARHAPYAAHRDERRQRLRGGVRAAQVGVPEMVAEPPLRPLGPNPDPNGADTLTMEVHFSGWNTPAAEGDGTAFLANDERGRAPTECENLQDRLAEAGNVVPDIVVPLRQPRMDLDADAYDGFVIVGRTANEDDVLN</sequence>
<reference evidence="2" key="1">
    <citation type="submission" date="2023-06" db="EMBL/GenBank/DDBJ databases">
        <authorList>
            <person name="Delattre M."/>
        </authorList>
    </citation>
    <scope>NUCLEOTIDE SEQUENCE</scope>
    <source>
        <strain evidence="2">AF72</strain>
    </source>
</reference>